<dbReference type="GO" id="GO:0045182">
    <property type="term" value="F:translation regulator activity"/>
    <property type="evidence" value="ECO:0007669"/>
    <property type="project" value="InterPro"/>
</dbReference>
<evidence type="ECO:0000256" key="3">
    <source>
        <dbReference type="ARBA" id="ARBA00022737"/>
    </source>
</evidence>
<dbReference type="PRINTS" id="PR00320">
    <property type="entry name" value="GPROTEINBRPT"/>
</dbReference>
<keyword evidence="8" id="KW-1185">Reference proteome</keyword>
<keyword evidence="3" id="KW-0677">Repeat</keyword>
<dbReference type="FunFam" id="2.130.10.10:FF:000615">
    <property type="entry name" value="Receptor for activated C kinase 1"/>
    <property type="match status" value="1"/>
</dbReference>
<name>B0XK49_CULQU</name>
<dbReference type="GO" id="GO:0016301">
    <property type="term" value="F:kinase activity"/>
    <property type="evidence" value="ECO:0007669"/>
    <property type="project" value="UniProtKB-KW"/>
</dbReference>
<dbReference type="eggNOG" id="KOG0279">
    <property type="taxonomic scope" value="Eukaryota"/>
</dbReference>
<dbReference type="PROSITE" id="PS50294">
    <property type="entry name" value="WD_REPEATS_REGION"/>
    <property type="match status" value="1"/>
</dbReference>
<evidence type="ECO:0000256" key="1">
    <source>
        <dbReference type="ARBA" id="ARBA00007253"/>
    </source>
</evidence>
<dbReference type="KEGG" id="cqu:CpipJ_CPIJ019808"/>
<dbReference type="SMART" id="SM00320">
    <property type="entry name" value="WD40"/>
    <property type="match status" value="3"/>
</dbReference>
<dbReference type="InterPro" id="IPR036322">
    <property type="entry name" value="WD40_repeat_dom_sf"/>
</dbReference>
<dbReference type="InterPro" id="IPR045223">
    <property type="entry name" value="RACK1-like"/>
</dbReference>
<proteinExistence type="inferred from homology"/>
<dbReference type="GO" id="GO:0043022">
    <property type="term" value="F:ribosome binding"/>
    <property type="evidence" value="ECO:0007669"/>
    <property type="project" value="InterPro"/>
</dbReference>
<dbReference type="Proteomes" id="UP000002320">
    <property type="component" value="Unassembled WGS sequence"/>
</dbReference>
<feature type="repeat" description="WD" evidence="5">
    <location>
        <begin position="66"/>
        <end position="88"/>
    </location>
</feature>
<evidence type="ECO:0000313" key="6">
    <source>
        <dbReference type="EMBL" id="EDS31195.1"/>
    </source>
</evidence>
<dbReference type="VEuPathDB" id="VectorBase:CPIJ019808"/>
<evidence type="ECO:0000256" key="2">
    <source>
        <dbReference type="ARBA" id="ARBA00022574"/>
    </source>
</evidence>
<dbReference type="VEuPathDB" id="VectorBase:CQUJHB018219"/>
<sequence length="252" mass="28493">MIETLQLRGHLSGWVTQTATNPKYPDLILSSLRDMTLIVWKLTRDEASYGIPQKPLYGHSHFINDVVLSSDDKTLRLWNLAAGKSIRRFEDHTKDILSVAFSVDIRQIVSGSRDKTIKLWNTLADSNTEKKVVKCLHSNPTDFLWPRTNLPETIKTVSLSRAARTSGFGLSILFQKLGLARCLVQILTEPQTLCLCRKSKKKCPAPAAEQSFEGSRGQAARPAATFLHEQLKRMAPKNDQGFKKFKEQLLFR</sequence>
<comment type="similarity">
    <text evidence="1">Belongs to the WD repeat G protein beta family. Ribosomal protein RACK1 subfamily.</text>
</comment>
<organism>
    <name type="scientific">Culex quinquefasciatus</name>
    <name type="common">Southern house mosquito</name>
    <name type="synonym">Culex pungens</name>
    <dbReference type="NCBI Taxonomy" id="7176"/>
    <lineage>
        <taxon>Eukaryota</taxon>
        <taxon>Metazoa</taxon>
        <taxon>Ecdysozoa</taxon>
        <taxon>Arthropoda</taxon>
        <taxon>Hexapoda</taxon>
        <taxon>Insecta</taxon>
        <taxon>Pterygota</taxon>
        <taxon>Neoptera</taxon>
        <taxon>Endopterygota</taxon>
        <taxon>Diptera</taxon>
        <taxon>Nematocera</taxon>
        <taxon>Culicoidea</taxon>
        <taxon>Culicidae</taxon>
        <taxon>Culicinae</taxon>
        <taxon>Culicini</taxon>
        <taxon>Culex</taxon>
        <taxon>Culex</taxon>
    </lineage>
</organism>
<dbReference type="HOGENOM" id="CLU_1103699_0_0_1"/>
<keyword evidence="6" id="KW-0418">Kinase</keyword>
<dbReference type="InParanoid" id="B0XK49"/>
<gene>
    <name evidence="7" type="primary">6054040</name>
    <name evidence="6" type="ORF">CpipJ_CPIJ019808</name>
</gene>
<dbReference type="EnsemblMetazoa" id="CPIJ019808-RA">
    <property type="protein sequence ID" value="CPIJ019808-PA"/>
    <property type="gene ID" value="CPIJ019808"/>
</dbReference>
<reference evidence="7" key="2">
    <citation type="submission" date="2021-02" db="UniProtKB">
        <authorList>
            <consortium name="EnsemblMetazoa"/>
        </authorList>
    </citation>
    <scope>IDENTIFICATION</scope>
    <source>
        <strain evidence="7">JHB</strain>
    </source>
</reference>
<dbReference type="SUPFAM" id="SSF50978">
    <property type="entry name" value="WD40 repeat-like"/>
    <property type="match status" value="1"/>
</dbReference>
<dbReference type="OrthoDB" id="7875889at2759"/>
<dbReference type="STRING" id="7176.B0XK49"/>
<reference evidence="6" key="1">
    <citation type="submission" date="2007-03" db="EMBL/GenBank/DDBJ databases">
        <title>Annotation of Culex pipiens quinquefasciatus.</title>
        <authorList>
            <consortium name="The Broad Institute Genome Sequencing Platform"/>
            <person name="Atkinson P.W."/>
            <person name="Hemingway J."/>
            <person name="Christensen B.M."/>
            <person name="Higgs S."/>
            <person name="Kodira C."/>
            <person name="Hannick L."/>
            <person name="Megy K."/>
            <person name="O'Leary S."/>
            <person name="Pearson M."/>
            <person name="Haas B.J."/>
            <person name="Mauceli E."/>
            <person name="Wortman J.R."/>
            <person name="Lee N.H."/>
            <person name="Guigo R."/>
            <person name="Stanke M."/>
            <person name="Alvarado L."/>
            <person name="Amedeo P."/>
            <person name="Antoine C.H."/>
            <person name="Arensburger P."/>
            <person name="Bidwell S.L."/>
            <person name="Crawford M."/>
            <person name="Camaro F."/>
            <person name="Devon K."/>
            <person name="Engels R."/>
            <person name="Hammond M."/>
            <person name="Howarth C."/>
            <person name="Koehrsen M."/>
            <person name="Lawson D."/>
            <person name="Montgomery P."/>
            <person name="Nene V."/>
            <person name="Nusbaum C."/>
            <person name="Puiu D."/>
            <person name="Romero-Severson J."/>
            <person name="Severson D.W."/>
            <person name="Shumway M."/>
            <person name="Sisk P."/>
            <person name="Stolte C."/>
            <person name="Zeng Q."/>
            <person name="Eisenstadt E."/>
            <person name="Fraser-Liggett C."/>
            <person name="Strausberg R."/>
            <person name="Galagan J."/>
            <person name="Birren B."/>
            <person name="Collins F.H."/>
        </authorList>
    </citation>
    <scope>NUCLEOTIDE SEQUENCE [LARGE SCALE GENOMIC DNA]</scope>
    <source>
        <strain evidence="6">JHB</strain>
    </source>
</reference>
<dbReference type="Pfam" id="PF00400">
    <property type="entry name" value="WD40"/>
    <property type="match status" value="2"/>
</dbReference>
<dbReference type="InterPro" id="IPR015943">
    <property type="entry name" value="WD40/YVTN_repeat-like_dom_sf"/>
</dbReference>
<evidence type="ECO:0000313" key="7">
    <source>
        <dbReference type="EnsemblMetazoa" id="CPIJ019808-PA"/>
    </source>
</evidence>
<dbReference type="EMBL" id="DS233707">
    <property type="protein sequence ID" value="EDS31195.1"/>
    <property type="molecule type" value="Genomic_DNA"/>
</dbReference>
<keyword evidence="6" id="KW-0808">Transferase</keyword>
<evidence type="ECO:0000313" key="8">
    <source>
        <dbReference type="Proteomes" id="UP000002320"/>
    </source>
</evidence>
<dbReference type="Gene3D" id="2.130.10.10">
    <property type="entry name" value="YVTN repeat-like/Quinoprotein amine dehydrogenase"/>
    <property type="match status" value="1"/>
</dbReference>
<evidence type="ECO:0000256" key="4">
    <source>
        <dbReference type="ARBA" id="ARBA00035297"/>
    </source>
</evidence>
<dbReference type="InterPro" id="IPR001680">
    <property type="entry name" value="WD40_rpt"/>
</dbReference>
<accession>B0XK49</accession>
<keyword evidence="6" id="KW-0675">Receptor</keyword>
<protein>
    <recommendedName>
        <fullName evidence="4">Small ribosomal subunit protein RACK1</fullName>
    </recommendedName>
</protein>
<dbReference type="InterPro" id="IPR020472">
    <property type="entry name" value="WD40_PAC1"/>
</dbReference>
<feature type="repeat" description="WD" evidence="5">
    <location>
        <begin position="89"/>
        <end position="130"/>
    </location>
</feature>
<evidence type="ECO:0000256" key="5">
    <source>
        <dbReference type="PROSITE-ProRule" id="PRU00221"/>
    </source>
</evidence>
<dbReference type="PANTHER" id="PTHR19868">
    <property type="entry name" value="RECEPTOR FOR ACTIVATED PROTEIN KINASE C RACK1"/>
    <property type="match status" value="1"/>
</dbReference>
<keyword evidence="2 5" id="KW-0853">WD repeat</keyword>
<dbReference type="PROSITE" id="PS50082">
    <property type="entry name" value="WD_REPEATS_2"/>
    <property type="match status" value="2"/>
</dbReference>
<dbReference type="AlphaFoldDB" id="B0XK49"/>